<dbReference type="OrthoDB" id="6420824at2759"/>
<dbReference type="InterPro" id="IPR042235">
    <property type="entry name" value="ZP-C_dom"/>
</dbReference>
<evidence type="ECO:0000256" key="4">
    <source>
        <dbReference type="ARBA" id="ARBA00022692"/>
    </source>
</evidence>
<dbReference type="Pfam" id="PF00100">
    <property type="entry name" value="Zona_pellucida"/>
    <property type="match status" value="1"/>
</dbReference>
<keyword evidence="9" id="KW-0325">Glycoprotein</keyword>
<reference evidence="15" key="1">
    <citation type="submission" date="2025-08" db="UniProtKB">
        <authorList>
            <consortium name="RefSeq"/>
        </authorList>
    </citation>
    <scope>IDENTIFICATION</scope>
</reference>
<evidence type="ECO:0000256" key="1">
    <source>
        <dbReference type="ARBA" id="ARBA00004251"/>
    </source>
</evidence>
<proteinExistence type="predicted"/>
<dbReference type="Pfam" id="PF26060">
    <property type="entry name" value="TGFBR3_N"/>
    <property type="match status" value="1"/>
</dbReference>
<dbReference type="OMA" id="VPQRECV"/>
<keyword evidence="8" id="KW-1015">Disulfide bond</keyword>
<dbReference type="GeneID" id="106058042"/>
<keyword evidence="6 11" id="KW-1133">Transmembrane helix</keyword>
<name>A0A9W3BAH7_BIOGL</name>
<keyword evidence="7 11" id="KW-0472">Membrane</keyword>
<organism evidence="14 15">
    <name type="scientific">Biomphalaria glabrata</name>
    <name type="common">Bloodfluke planorb</name>
    <name type="synonym">Freshwater snail</name>
    <dbReference type="NCBI Taxonomy" id="6526"/>
    <lineage>
        <taxon>Eukaryota</taxon>
        <taxon>Metazoa</taxon>
        <taxon>Spiralia</taxon>
        <taxon>Lophotrochozoa</taxon>
        <taxon>Mollusca</taxon>
        <taxon>Gastropoda</taxon>
        <taxon>Heterobranchia</taxon>
        <taxon>Euthyneura</taxon>
        <taxon>Panpulmonata</taxon>
        <taxon>Hygrophila</taxon>
        <taxon>Lymnaeoidea</taxon>
        <taxon>Planorbidae</taxon>
        <taxon>Biomphalaria</taxon>
    </lineage>
</organism>
<protein>
    <submittedName>
        <fullName evidence="15">Transforming growth factor beta receptor type 3-like</fullName>
    </submittedName>
</protein>
<dbReference type="InterPro" id="IPR055356">
    <property type="entry name" value="ZP-N"/>
</dbReference>
<keyword evidence="4 11" id="KW-0812">Transmembrane</keyword>
<keyword evidence="14" id="KW-1185">Reference proteome</keyword>
<evidence type="ECO:0000256" key="5">
    <source>
        <dbReference type="ARBA" id="ARBA00022729"/>
    </source>
</evidence>
<dbReference type="Pfam" id="PF23344">
    <property type="entry name" value="ZP-N"/>
    <property type="match status" value="1"/>
</dbReference>
<feature type="domain" description="ZP" evidence="13">
    <location>
        <begin position="423"/>
        <end position="698"/>
    </location>
</feature>
<keyword evidence="2" id="KW-1003">Cell membrane</keyword>
<dbReference type="Proteomes" id="UP001165740">
    <property type="component" value="Chromosome 9"/>
</dbReference>
<evidence type="ECO:0000313" key="14">
    <source>
        <dbReference type="Proteomes" id="UP001165740"/>
    </source>
</evidence>
<dbReference type="PROSITE" id="PS51034">
    <property type="entry name" value="ZP_2"/>
    <property type="match status" value="1"/>
</dbReference>
<evidence type="ECO:0000256" key="7">
    <source>
        <dbReference type="ARBA" id="ARBA00023136"/>
    </source>
</evidence>
<dbReference type="SMART" id="SM00241">
    <property type="entry name" value="ZP"/>
    <property type="match status" value="1"/>
</dbReference>
<keyword evidence="5 12" id="KW-0732">Signal</keyword>
<feature type="region of interest" description="Disordered" evidence="10">
    <location>
        <begin position="721"/>
        <end position="744"/>
    </location>
</feature>
<feature type="chain" id="PRO_5040931780" evidence="12">
    <location>
        <begin position="29"/>
        <end position="817"/>
    </location>
</feature>
<evidence type="ECO:0000256" key="2">
    <source>
        <dbReference type="ARBA" id="ARBA00022475"/>
    </source>
</evidence>
<evidence type="ECO:0000313" key="15">
    <source>
        <dbReference type="RefSeq" id="XP_055896448.1"/>
    </source>
</evidence>
<dbReference type="RefSeq" id="XP_055896448.1">
    <property type="nucleotide sequence ID" value="XM_056040473.1"/>
</dbReference>
<dbReference type="Gene3D" id="2.60.40.3210">
    <property type="entry name" value="Zona pellucida, ZP-N domain"/>
    <property type="match status" value="1"/>
</dbReference>
<dbReference type="InterPro" id="IPR055355">
    <property type="entry name" value="ZP-C"/>
</dbReference>
<dbReference type="Gene3D" id="2.60.40.4100">
    <property type="entry name" value="Zona pellucida, ZP-C domain"/>
    <property type="match status" value="1"/>
</dbReference>
<gene>
    <name evidence="15" type="primary">LOC106058042</name>
</gene>
<comment type="subcellular location">
    <subcellularLocation>
        <location evidence="1">Cell membrane</location>
        <topology evidence="1">Single-pass type I membrane protein</topology>
    </subcellularLocation>
</comment>
<keyword evidence="3" id="KW-0597">Phosphoprotein</keyword>
<dbReference type="InterPro" id="IPR001507">
    <property type="entry name" value="ZP_dom"/>
</dbReference>
<feature type="compositionally biased region" description="Polar residues" evidence="10">
    <location>
        <begin position="807"/>
        <end position="817"/>
    </location>
</feature>
<evidence type="ECO:0000256" key="12">
    <source>
        <dbReference type="SAM" id="SignalP"/>
    </source>
</evidence>
<dbReference type="AlphaFoldDB" id="A0A9W3BAH7"/>
<evidence type="ECO:0000256" key="6">
    <source>
        <dbReference type="ARBA" id="ARBA00022989"/>
    </source>
</evidence>
<evidence type="ECO:0000256" key="9">
    <source>
        <dbReference type="ARBA" id="ARBA00023180"/>
    </source>
</evidence>
<dbReference type="InterPro" id="IPR058899">
    <property type="entry name" value="TGFBR3/Endoglin-like_N"/>
</dbReference>
<feature type="transmembrane region" description="Helical" evidence="11">
    <location>
        <begin position="761"/>
        <end position="784"/>
    </location>
</feature>
<sequence>MMRLLYFPWSICASTILATFLCFSFVTSEPFDFAKCEIVDNFQSRYVTSSFRSLKPGSTCESNSTSTSGQEVHVIMVNVPADKNGWLTVRLSILSRRMSNLKAIEGVDYQEQHTPLLMVLYSNAHVKWKVDIDGVSSQDKHMFTLAKGSSIKFFRKRTRLSAKSRKRDFKLGMSRSDLYHWTKSRFGGVTSFNVIADVNIQFYVGRDVNANSVCNVNSLNDSLRIFYFHDVTQPISGCVSKRRNYVIAKPVYIIEMLEPPPYSPGVTGVSLELLVYREEGEEENPNEIRNCHLVIKSEKNITWHVHSKYINGQIDIVYDADVRTTGVRFNTFGSHSDIISATGGALVEWTQDHVAPVQLYAGIRGANSIKLLIPLQSNSKAPSPRDRTTDPNHNRSPLAGAQEPKISDFQEGPVNLNDAINTTCLGGEMRVAISKKFIEVTGLDYSKISFKDPTCVPEDETDDFIILRTSFSECGTQSINFDNMTSFTNVVLIQTPPGLVSSLLEAELGSGYFEGEAGSGSNDLAAVTDDEDFGRQPLNVTVECKVPAVIIHQVDVQPDSPKCRMTLYKDHFFLRGKTEYPAPIGKDTTIFIKSVTDSETMIQTDSCWFSPSRQPYQPGVQSEYIIKHGCEQNSDTAFLDPVGALSIMEETRFKVIVRDKFKGHHSVYLHCQFYTCQKNMPNCQVNRHQRCSQMDPSGPGSRPNCGPVTLGPLEITDKEISLKPPHGYYPGSPNTLPDSTKEDNMNLSNQQRVIIEGLDSATVVGIAFAAFAIGILLTGALWFIHSHTGPVKRGVTNHREPEASGEITPNSSSPMTA</sequence>
<evidence type="ECO:0000259" key="13">
    <source>
        <dbReference type="PROSITE" id="PS51034"/>
    </source>
</evidence>
<evidence type="ECO:0000256" key="3">
    <source>
        <dbReference type="ARBA" id="ARBA00022553"/>
    </source>
</evidence>
<evidence type="ECO:0000256" key="10">
    <source>
        <dbReference type="SAM" id="MobiDB-lite"/>
    </source>
</evidence>
<dbReference type="PANTHER" id="PTHR14002">
    <property type="entry name" value="ENDOGLIN/TGF-BETA RECEPTOR TYPE III"/>
    <property type="match status" value="1"/>
</dbReference>
<dbReference type="PANTHER" id="PTHR14002:SF45">
    <property type="entry name" value="ZP DOMAIN-CONTAINING PROTEIN"/>
    <property type="match status" value="1"/>
</dbReference>
<feature type="region of interest" description="Disordered" evidence="10">
    <location>
        <begin position="377"/>
        <end position="407"/>
    </location>
</feature>
<evidence type="ECO:0000256" key="11">
    <source>
        <dbReference type="SAM" id="Phobius"/>
    </source>
</evidence>
<accession>A0A9W3BAH7</accession>
<feature type="region of interest" description="Disordered" evidence="10">
    <location>
        <begin position="793"/>
        <end position="817"/>
    </location>
</feature>
<evidence type="ECO:0000256" key="8">
    <source>
        <dbReference type="ARBA" id="ARBA00023157"/>
    </source>
</evidence>
<feature type="compositionally biased region" description="Basic and acidic residues" evidence="10">
    <location>
        <begin position="383"/>
        <end position="393"/>
    </location>
</feature>
<feature type="signal peptide" evidence="12">
    <location>
        <begin position="1"/>
        <end position="28"/>
    </location>
</feature>